<accession>A0A542YEM4</accession>
<protein>
    <submittedName>
        <fullName evidence="2">Putative nucleic acid-binding Zn ribbon protein</fullName>
    </submittedName>
</protein>
<name>A0A542YEM4_9MICO</name>
<feature type="region of interest" description="Disordered" evidence="1">
    <location>
        <begin position="1"/>
        <end position="21"/>
    </location>
</feature>
<organism evidence="2 3">
    <name type="scientific">Homoserinimonas aerilata</name>
    <dbReference type="NCBI Taxonomy" id="1162970"/>
    <lineage>
        <taxon>Bacteria</taxon>
        <taxon>Bacillati</taxon>
        <taxon>Actinomycetota</taxon>
        <taxon>Actinomycetes</taxon>
        <taxon>Micrococcales</taxon>
        <taxon>Microbacteriaceae</taxon>
        <taxon>Homoserinimonas</taxon>
    </lineage>
</organism>
<reference evidence="2 3" key="1">
    <citation type="submission" date="2019-06" db="EMBL/GenBank/DDBJ databases">
        <title>Sequencing the genomes of 1000 actinobacteria strains.</title>
        <authorList>
            <person name="Klenk H.-P."/>
        </authorList>
    </citation>
    <scope>NUCLEOTIDE SEQUENCE [LARGE SCALE GENOMIC DNA]</scope>
    <source>
        <strain evidence="2 3">DSM 26477</strain>
    </source>
</reference>
<feature type="region of interest" description="Disordered" evidence="1">
    <location>
        <begin position="149"/>
        <end position="179"/>
    </location>
</feature>
<dbReference type="EMBL" id="VFOM01000002">
    <property type="protein sequence ID" value="TQL46539.1"/>
    <property type="molecule type" value="Genomic_DNA"/>
</dbReference>
<evidence type="ECO:0000313" key="3">
    <source>
        <dbReference type="Proteomes" id="UP000317998"/>
    </source>
</evidence>
<evidence type="ECO:0000313" key="2">
    <source>
        <dbReference type="EMBL" id="TQL46539.1"/>
    </source>
</evidence>
<gene>
    <name evidence="2" type="ORF">FB562_2063</name>
</gene>
<dbReference type="PANTHER" id="PTHR36456">
    <property type="entry name" value="UPF0232 PROTEIN SCO3875"/>
    <property type="match status" value="1"/>
</dbReference>
<sequence length="179" mass="19707">MAPHMVSRMAEPADQKPVADAQEHVEVYLRFRRVFGDGSSRSRDARKRSKKEPGASTPFGSGRDPHGIGDVMDALTSRLGWNSPIARSEVIASWDRIVGEETAEHSSPIGIEEGVLTVRCDSTAWATQLRLMRVQIMTHIAREFPDAGIDSVRFSGPNAPSWKRGPRSIPGRGPRDTYG</sequence>
<feature type="region of interest" description="Disordered" evidence="1">
    <location>
        <begin position="38"/>
        <end position="71"/>
    </location>
</feature>
<dbReference type="AlphaFoldDB" id="A0A542YEM4"/>
<keyword evidence="3" id="KW-1185">Reference proteome</keyword>
<dbReference type="Pfam" id="PF05258">
    <property type="entry name" value="DciA"/>
    <property type="match status" value="1"/>
</dbReference>
<dbReference type="InterPro" id="IPR007922">
    <property type="entry name" value="DciA-like"/>
</dbReference>
<dbReference type="PANTHER" id="PTHR36456:SF1">
    <property type="entry name" value="UPF0232 PROTEIN SCO3875"/>
    <property type="match status" value="1"/>
</dbReference>
<comment type="caution">
    <text evidence="2">The sequence shown here is derived from an EMBL/GenBank/DDBJ whole genome shotgun (WGS) entry which is preliminary data.</text>
</comment>
<proteinExistence type="predicted"/>
<evidence type="ECO:0000256" key="1">
    <source>
        <dbReference type="SAM" id="MobiDB-lite"/>
    </source>
</evidence>
<dbReference type="Proteomes" id="UP000317998">
    <property type="component" value="Unassembled WGS sequence"/>
</dbReference>